<evidence type="ECO:0000313" key="2">
    <source>
        <dbReference type="EMBL" id="CAF4101374.1"/>
    </source>
</evidence>
<dbReference type="Gene3D" id="3.60.10.10">
    <property type="entry name" value="Endonuclease/exonuclease/phosphatase"/>
    <property type="match status" value="2"/>
</dbReference>
<dbReference type="EMBL" id="CAJOBF010003637">
    <property type="protein sequence ID" value="CAF4101374.1"/>
    <property type="molecule type" value="Genomic_DNA"/>
</dbReference>
<dbReference type="InterPro" id="IPR050410">
    <property type="entry name" value="CCR4/nocturin_mRNA_transcr"/>
</dbReference>
<sequence length="221" mass="26062">MTVRVVSYNILVPIYADRPEIYSKCRPEFLKTDHRWNLIRSQLEQEVHHHENTIICLQELSLTLLPELELFFRHLDYTLFHHLYGKRHNDFMGTAEGQNFILVGDFNFDPLDICYKALTEKNYDDYRLPESSIYEISYRRNAEQVLKSAYREKNGVEPTYTDFAHTPSCPDYCATLDYIFFNGHLTIENVLELPDYPSTESYPDETHPSDHMMIAATIRLP</sequence>
<organism evidence="2 3">
    <name type="scientific">Rotaria magnacalcarata</name>
    <dbReference type="NCBI Taxonomy" id="392030"/>
    <lineage>
        <taxon>Eukaryota</taxon>
        <taxon>Metazoa</taxon>
        <taxon>Spiralia</taxon>
        <taxon>Gnathifera</taxon>
        <taxon>Rotifera</taxon>
        <taxon>Eurotatoria</taxon>
        <taxon>Bdelloidea</taxon>
        <taxon>Philodinida</taxon>
        <taxon>Philodinidae</taxon>
        <taxon>Rotaria</taxon>
    </lineage>
</organism>
<evidence type="ECO:0000313" key="3">
    <source>
        <dbReference type="Proteomes" id="UP000663842"/>
    </source>
</evidence>
<evidence type="ECO:0000259" key="1">
    <source>
        <dbReference type="Pfam" id="PF03372"/>
    </source>
</evidence>
<dbReference type="PANTHER" id="PTHR12121:SF101">
    <property type="entry name" value="ENDONUCLEASE_EXONUCLEASE_PHOSPHATASE DOMAIN-CONTAINING PROTEIN"/>
    <property type="match status" value="1"/>
</dbReference>
<dbReference type="Proteomes" id="UP000663842">
    <property type="component" value="Unassembled WGS sequence"/>
</dbReference>
<gene>
    <name evidence="2" type="ORF">UXM345_LOCUS22259</name>
</gene>
<dbReference type="SUPFAM" id="SSF56219">
    <property type="entry name" value="DNase I-like"/>
    <property type="match status" value="1"/>
</dbReference>
<dbReference type="InterPro" id="IPR036691">
    <property type="entry name" value="Endo/exonu/phosph_ase_sf"/>
</dbReference>
<feature type="domain" description="Endonuclease/exonuclease/phosphatase" evidence="1">
    <location>
        <begin position="39"/>
        <end position="211"/>
    </location>
</feature>
<name>A0A819UU50_9BILA</name>
<accession>A0A819UU50</accession>
<dbReference type="InterPro" id="IPR005135">
    <property type="entry name" value="Endo/exonuclease/phosphatase"/>
</dbReference>
<comment type="caution">
    <text evidence="2">The sequence shown here is derived from an EMBL/GenBank/DDBJ whole genome shotgun (WGS) entry which is preliminary data.</text>
</comment>
<dbReference type="Pfam" id="PF03372">
    <property type="entry name" value="Exo_endo_phos"/>
    <property type="match status" value="1"/>
</dbReference>
<dbReference type="PANTHER" id="PTHR12121">
    <property type="entry name" value="CARBON CATABOLITE REPRESSOR PROTEIN 4"/>
    <property type="match status" value="1"/>
</dbReference>
<proteinExistence type="predicted"/>
<dbReference type="AlphaFoldDB" id="A0A819UU50"/>
<reference evidence="2" key="1">
    <citation type="submission" date="2021-02" db="EMBL/GenBank/DDBJ databases">
        <authorList>
            <person name="Nowell W R."/>
        </authorList>
    </citation>
    <scope>NUCLEOTIDE SEQUENCE</scope>
</reference>
<dbReference type="GO" id="GO:0000175">
    <property type="term" value="F:3'-5'-RNA exonuclease activity"/>
    <property type="evidence" value="ECO:0007669"/>
    <property type="project" value="TreeGrafter"/>
</dbReference>
<protein>
    <recommendedName>
        <fullName evidence="1">Endonuclease/exonuclease/phosphatase domain-containing protein</fullName>
    </recommendedName>
</protein>